<sequence length="526" mass="60419">MTNPDSLLQKVMGDFELFCKNFIEINTNDGTREKLILNEAQKDINDLLKMNRQIVLPKSRQAGVTTMMLAMSLWKACTVPNHSIMIVSYLGASAKQLFDKLKDMNQSLPRHKYPNIFPEVKRENRTELLFKNGSKITSTVAGDKDIGRGETIDFCLLSELAFYNDIDRQLLSVSQSMAKGEHSRLIIESTAKGMNSFHKLCMAADKGHSRYKLYFINWYHKLYLQQFKNEIDEADKWFRATNKGNKMSSKDLDEDERLLHEKGATLRQLSWRRFKLLDMELESFHQEYPSNLYEAFVNSSGNTLFNQSKILERMEYIIPPLDRDELTGVLPEPLIKFIGRGLEIYHLPKRGKRYYSGVDVAAGVGGDNSTMSMIDDDGNQVMSFYSNKVSPHDFAGVIDQIGRWFNYSYLCVERNSYGSVVLEQLRNTFGYENMYKMKQFDERGKRKLKLGFLTTEGSKKIAISLFRQNFETGMVNINCKSTLEEMTIFIEKDGKLGNRKSGGNKDDLVISMTLANVAMAEGKWYV</sequence>
<name>A0A927RH16_9BACL</name>
<accession>A0A927RH16</accession>
<evidence type="ECO:0000313" key="4">
    <source>
        <dbReference type="Proteomes" id="UP000658225"/>
    </source>
</evidence>
<dbReference type="Gene3D" id="3.30.420.240">
    <property type="match status" value="1"/>
</dbReference>
<dbReference type="Pfam" id="PF17289">
    <property type="entry name" value="Terminase_6C"/>
    <property type="match status" value="1"/>
</dbReference>
<keyword evidence="4" id="KW-1185">Reference proteome</keyword>
<dbReference type="Gene3D" id="3.40.50.300">
    <property type="entry name" value="P-loop containing nucleotide triphosphate hydrolases"/>
    <property type="match status" value="1"/>
</dbReference>
<dbReference type="Proteomes" id="UP000658225">
    <property type="component" value="Unassembled WGS sequence"/>
</dbReference>
<dbReference type="InterPro" id="IPR035421">
    <property type="entry name" value="Terminase_6C"/>
</dbReference>
<comment type="caution">
    <text evidence="3">The sequence shown here is derived from an EMBL/GenBank/DDBJ whole genome shotgun (WGS) entry which is preliminary data.</text>
</comment>
<dbReference type="InterPro" id="IPR027417">
    <property type="entry name" value="P-loop_NTPase"/>
</dbReference>
<evidence type="ECO:0000256" key="1">
    <source>
        <dbReference type="ARBA" id="ARBA00022612"/>
    </source>
</evidence>
<organism evidence="3 4">
    <name type="scientific">Sporosarcina limicola</name>
    <dbReference type="NCBI Taxonomy" id="34101"/>
    <lineage>
        <taxon>Bacteria</taxon>
        <taxon>Bacillati</taxon>
        <taxon>Bacillota</taxon>
        <taxon>Bacilli</taxon>
        <taxon>Bacillales</taxon>
        <taxon>Caryophanaceae</taxon>
        <taxon>Sporosarcina</taxon>
    </lineage>
</organism>
<gene>
    <name evidence="3" type="ORF">H4683_004155</name>
</gene>
<evidence type="ECO:0000313" key="3">
    <source>
        <dbReference type="EMBL" id="MBE1557027.1"/>
    </source>
</evidence>
<evidence type="ECO:0000259" key="2">
    <source>
        <dbReference type="Pfam" id="PF17289"/>
    </source>
</evidence>
<reference evidence="3" key="1">
    <citation type="submission" date="2020-10" db="EMBL/GenBank/DDBJ databases">
        <title>Genomic Encyclopedia of Type Strains, Phase IV (KMG-IV): sequencing the most valuable type-strain genomes for metagenomic binning, comparative biology and taxonomic classification.</title>
        <authorList>
            <person name="Goeker M."/>
        </authorList>
    </citation>
    <scope>NUCLEOTIDE SEQUENCE</scope>
    <source>
        <strain evidence="3">DSM 13886</strain>
    </source>
</reference>
<feature type="domain" description="Terminase large subunit gp17-like C-terminal" evidence="2">
    <location>
        <begin position="357"/>
        <end position="515"/>
    </location>
</feature>
<dbReference type="RefSeq" id="WP_225942271.1">
    <property type="nucleotide sequence ID" value="NZ_JADBEL010000045.1"/>
</dbReference>
<keyword evidence="1" id="KW-1188">Viral release from host cell</keyword>
<dbReference type="EMBL" id="JADBEL010000045">
    <property type="protein sequence ID" value="MBE1557027.1"/>
    <property type="molecule type" value="Genomic_DNA"/>
</dbReference>
<proteinExistence type="predicted"/>
<protein>
    <recommendedName>
        <fullName evidence="2">Terminase large subunit gp17-like C-terminal domain-containing protein</fullName>
    </recommendedName>
</protein>
<dbReference type="AlphaFoldDB" id="A0A927RH16"/>